<dbReference type="GO" id="GO:0046872">
    <property type="term" value="F:metal ion binding"/>
    <property type="evidence" value="ECO:0007669"/>
    <property type="project" value="UniProtKB-KW"/>
</dbReference>
<dbReference type="AlphaFoldDB" id="A0A7S1T6W5"/>
<organism evidence="6">
    <name type="scientific">Tetraselmis chuii</name>
    <dbReference type="NCBI Taxonomy" id="63592"/>
    <lineage>
        <taxon>Eukaryota</taxon>
        <taxon>Viridiplantae</taxon>
        <taxon>Chlorophyta</taxon>
        <taxon>core chlorophytes</taxon>
        <taxon>Chlorodendrophyceae</taxon>
        <taxon>Chlorodendrales</taxon>
        <taxon>Chlorodendraceae</taxon>
        <taxon>Tetraselmis</taxon>
    </lineage>
</organism>
<keyword evidence="4" id="KW-0456">Lyase</keyword>
<evidence type="ECO:0000256" key="5">
    <source>
        <dbReference type="ARBA" id="ARBA00023295"/>
    </source>
</evidence>
<dbReference type="InterPro" id="IPR007342">
    <property type="entry name" value="PsuG"/>
</dbReference>
<name>A0A7S1T6W5_9CHLO</name>
<dbReference type="EMBL" id="HBGG01040783">
    <property type="protein sequence ID" value="CAD9223881.1"/>
    <property type="molecule type" value="Transcribed_RNA"/>
</dbReference>
<evidence type="ECO:0000256" key="2">
    <source>
        <dbReference type="ARBA" id="ARBA00022801"/>
    </source>
</evidence>
<evidence type="ECO:0000313" key="6">
    <source>
        <dbReference type="EMBL" id="CAD9223881.1"/>
    </source>
</evidence>
<gene>
    <name evidence="6" type="ORF">TCHU04912_LOCUS21039</name>
</gene>
<dbReference type="PANTHER" id="PTHR42909">
    <property type="entry name" value="ZGC:136858"/>
    <property type="match status" value="1"/>
</dbReference>
<dbReference type="SUPFAM" id="SSF110581">
    <property type="entry name" value="Indigoidine synthase A-like"/>
    <property type="match status" value="1"/>
</dbReference>
<evidence type="ECO:0000256" key="1">
    <source>
        <dbReference type="ARBA" id="ARBA00022723"/>
    </source>
</evidence>
<dbReference type="GO" id="GO:0016798">
    <property type="term" value="F:hydrolase activity, acting on glycosyl bonds"/>
    <property type="evidence" value="ECO:0007669"/>
    <property type="project" value="UniProtKB-KW"/>
</dbReference>
<reference evidence="6" key="1">
    <citation type="submission" date="2021-01" db="EMBL/GenBank/DDBJ databases">
        <authorList>
            <person name="Corre E."/>
            <person name="Pelletier E."/>
            <person name="Niang G."/>
            <person name="Scheremetjew M."/>
            <person name="Finn R."/>
            <person name="Kale V."/>
            <person name="Holt S."/>
            <person name="Cochrane G."/>
            <person name="Meng A."/>
            <person name="Brown T."/>
            <person name="Cohen L."/>
        </authorList>
    </citation>
    <scope>NUCLEOTIDE SEQUENCE</scope>
    <source>
        <strain evidence="6">PLY429</strain>
    </source>
</reference>
<keyword evidence="2" id="KW-0378">Hydrolase</keyword>
<proteinExistence type="inferred from homology"/>
<dbReference type="HAMAP" id="MF_01876">
    <property type="entry name" value="PsiMP_glycosidase"/>
    <property type="match status" value="1"/>
</dbReference>
<evidence type="ECO:0000256" key="4">
    <source>
        <dbReference type="ARBA" id="ARBA00023239"/>
    </source>
</evidence>
<dbReference type="Pfam" id="PF04227">
    <property type="entry name" value="Indigoidine_A"/>
    <property type="match status" value="1"/>
</dbReference>
<keyword evidence="5" id="KW-0326">Glycosidase</keyword>
<keyword evidence="3" id="KW-0464">Manganese</keyword>
<accession>A0A7S1T6W5</accession>
<dbReference type="GO" id="GO:0004730">
    <property type="term" value="F:pseudouridylate synthase activity"/>
    <property type="evidence" value="ECO:0007669"/>
    <property type="project" value="InterPro"/>
</dbReference>
<sequence length="339" mass="35143">MESPRWRRRIAGVAGHLLGRLAGELKAGSAQDEFVIRAEVQEALSKGGAVVALESTIISHGMPYPQNVQTAREVEAVVRAAGAVPATIAILKGVVHIGLDEEQLEAVANTPGVQKASRRDLPYVISQGKDAATTVSATMILAAAAGIRVFVTGGIGGVHRGAESTMDVSADLTELGRTPIAVVCAGAKSVLDIPRTLEYLETQGVCVASYGQAEFPAFYSPSSGCRAPCQVNSPAEVAAVVVAAAKLRLRSGVVVGVPIPEQHMAEGAQIEGAIGRALAEAEQAGVKGNEVTPFLLKRITELTEGRSLEANIHLIKNNAWVGAQAAVEVAELLAAAARE</sequence>
<dbReference type="GO" id="GO:0005737">
    <property type="term" value="C:cytoplasm"/>
    <property type="evidence" value="ECO:0007669"/>
    <property type="project" value="TreeGrafter"/>
</dbReference>
<evidence type="ECO:0008006" key="7">
    <source>
        <dbReference type="Google" id="ProtNLM"/>
    </source>
</evidence>
<dbReference type="Gene3D" id="3.40.1790.10">
    <property type="entry name" value="Indigoidine synthase domain"/>
    <property type="match status" value="1"/>
</dbReference>
<dbReference type="PANTHER" id="PTHR42909:SF1">
    <property type="entry name" value="CARBOHYDRATE KINASE PFKB DOMAIN-CONTAINING PROTEIN"/>
    <property type="match status" value="1"/>
</dbReference>
<protein>
    <recommendedName>
        <fullName evidence="7">Pseudouridine-5'-phosphate glycosidase</fullName>
    </recommendedName>
</protein>
<dbReference type="InterPro" id="IPR022830">
    <property type="entry name" value="Indigdn_synthA-like"/>
</dbReference>
<keyword evidence="1" id="KW-0479">Metal-binding</keyword>
<evidence type="ECO:0000256" key="3">
    <source>
        <dbReference type="ARBA" id="ARBA00023211"/>
    </source>
</evidence>